<evidence type="ECO:0000256" key="1">
    <source>
        <dbReference type="SAM" id="MobiDB-lite"/>
    </source>
</evidence>
<evidence type="ECO:0000313" key="3">
    <source>
        <dbReference type="Proteomes" id="UP000585905"/>
    </source>
</evidence>
<evidence type="ECO:0000313" key="2">
    <source>
        <dbReference type="EMBL" id="MBA8847410.1"/>
    </source>
</evidence>
<gene>
    <name evidence="2" type="ORF">FHX53_000995</name>
</gene>
<keyword evidence="3" id="KW-1185">Reference proteome</keyword>
<dbReference type="EMBL" id="JACGWX010000002">
    <property type="protein sequence ID" value="MBA8847410.1"/>
    <property type="molecule type" value="Genomic_DNA"/>
</dbReference>
<sequence length="88" mass="10084">MTPTVAHVANISRADKRSPDNQDGPLWYADPTGEQAVQNMRGVCVIYFENSPDLPIYVEAEDMKLILRQYFILKPSRKRIRAHLKRAA</sequence>
<comment type="caution">
    <text evidence="2">The sequence shown here is derived from an EMBL/GenBank/DDBJ whole genome shotgun (WGS) entry which is preliminary data.</text>
</comment>
<proteinExistence type="predicted"/>
<protein>
    <submittedName>
        <fullName evidence="2">Uncharacterized protein</fullName>
    </submittedName>
</protein>
<feature type="region of interest" description="Disordered" evidence="1">
    <location>
        <begin position="1"/>
        <end position="28"/>
    </location>
</feature>
<organism evidence="2 3">
    <name type="scientific">Microcella alkalica</name>
    <dbReference type="NCBI Taxonomy" id="355930"/>
    <lineage>
        <taxon>Bacteria</taxon>
        <taxon>Bacillati</taxon>
        <taxon>Actinomycetota</taxon>
        <taxon>Actinomycetes</taxon>
        <taxon>Micrococcales</taxon>
        <taxon>Microbacteriaceae</taxon>
        <taxon>Microcella</taxon>
    </lineage>
</organism>
<dbReference type="RefSeq" id="WP_182490258.1">
    <property type="nucleotide sequence ID" value="NZ_BAAAOV010000014.1"/>
</dbReference>
<reference evidence="2 3" key="1">
    <citation type="submission" date="2020-07" db="EMBL/GenBank/DDBJ databases">
        <title>Sequencing the genomes of 1000 actinobacteria strains.</title>
        <authorList>
            <person name="Klenk H.-P."/>
        </authorList>
    </citation>
    <scope>NUCLEOTIDE SEQUENCE [LARGE SCALE GENOMIC DNA]</scope>
    <source>
        <strain evidence="2 3">DSM 19663</strain>
    </source>
</reference>
<accession>A0A839E6J0</accession>
<name>A0A839E6J0_9MICO</name>
<dbReference type="Proteomes" id="UP000585905">
    <property type="component" value="Unassembled WGS sequence"/>
</dbReference>
<dbReference type="AlphaFoldDB" id="A0A839E6J0"/>